<feature type="transmembrane region" description="Helical" evidence="6">
    <location>
        <begin position="38"/>
        <end position="61"/>
    </location>
</feature>
<keyword evidence="6" id="KW-1003">Cell membrane</keyword>
<evidence type="ECO:0000313" key="7">
    <source>
        <dbReference type="EMBL" id="KLV00102.1"/>
    </source>
</evidence>
<feature type="transmembrane region" description="Helical" evidence="6">
    <location>
        <begin position="107"/>
        <end position="126"/>
    </location>
</feature>
<dbReference type="PANTHER" id="PTHR43483:SF3">
    <property type="entry name" value="MEMBRANE TRANSPORTER PROTEIN HI_0806-RELATED"/>
    <property type="match status" value="1"/>
</dbReference>
<dbReference type="PANTHER" id="PTHR43483">
    <property type="entry name" value="MEMBRANE TRANSPORTER PROTEIN HI_0806-RELATED"/>
    <property type="match status" value="1"/>
</dbReference>
<protein>
    <recommendedName>
        <fullName evidence="6">Probable membrane transporter protein</fullName>
    </recommendedName>
</protein>
<dbReference type="GO" id="GO:0005886">
    <property type="term" value="C:plasma membrane"/>
    <property type="evidence" value="ECO:0007669"/>
    <property type="project" value="UniProtKB-SubCell"/>
</dbReference>
<reference evidence="7 8" key="1">
    <citation type="submission" date="2015-05" db="EMBL/GenBank/DDBJ databases">
        <title>Photobacterium galathea sp. nov.</title>
        <authorList>
            <person name="Machado H."/>
            <person name="Gram L."/>
        </authorList>
    </citation>
    <scope>NUCLEOTIDE SEQUENCE [LARGE SCALE GENOMIC DNA]</scope>
    <source>
        <strain evidence="7 8">DSM 25995</strain>
    </source>
</reference>
<keyword evidence="5 6" id="KW-0472">Membrane</keyword>
<dbReference type="InterPro" id="IPR002781">
    <property type="entry name" value="TM_pro_TauE-like"/>
</dbReference>
<evidence type="ECO:0000256" key="6">
    <source>
        <dbReference type="RuleBase" id="RU363041"/>
    </source>
</evidence>
<organism evidence="7 8">
    <name type="scientific">Photobacterium aphoticum</name>
    <dbReference type="NCBI Taxonomy" id="754436"/>
    <lineage>
        <taxon>Bacteria</taxon>
        <taxon>Pseudomonadati</taxon>
        <taxon>Pseudomonadota</taxon>
        <taxon>Gammaproteobacteria</taxon>
        <taxon>Vibrionales</taxon>
        <taxon>Vibrionaceae</taxon>
        <taxon>Photobacterium</taxon>
    </lineage>
</organism>
<feature type="transmembrane region" description="Helical" evidence="6">
    <location>
        <begin position="207"/>
        <end position="229"/>
    </location>
</feature>
<comment type="caution">
    <text evidence="7">The sequence shown here is derived from an EMBL/GenBank/DDBJ whole genome shotgun (WGS) entry which is preliminary data.</text>
</comment>
<dbReference type="Proteomes" id="UP000036426">
    <property type="component" value="Unassembled WGS sequence"/>
</dbReference>
<gene>
    <name evidence="7" type="ORF">ABT58_14005</name>
</gene>
<accession>A0A0J1JEK9</accession>
<dbReference type="PATRIC" id="fig|754436.4.peg.2975"/>
<evidence type="ECO:0000256" key="2">
    <source>
        <dbReference type="ARBA" id="ARBA00009142"/>
    </source>
</evidence>
<name>A0A0J1JEK9_9GAMM</name>
<feature type="transmembrane region" description="Helical" evidence="6">
    <location>
        <begin position="262"/>
        <end position="280"/>
    </location>
</feature>
<feature type="transmembrane region" description="Helical" evidence="6">
    <location>
        <begin position="170"/>
        <end position="201"/>
    </location>
</feature>
<dbReference type="EMBL" id="LDOV01000025">
    <property type="protein sequence ID" value="KLV00102.1"/>
    <property type="molecule type" value="Genomic_DNA"/>
</dbReference>
<feature type="transmembrane region" description="Helical" evidence="6">
    <location>
        <begin position="132"/>
        <end position="150"/>
    </location>
</feature>
<evidence type="ECO:0000313" key="8">
    <source>
        <dbReference type="Proteomes" id="UP000036426"/>
    </source>
</evidence>
<feature type="transmembrane region" description="Helical" evidence="6">
    <location>
        <begin position="6"/>
        <end position="26"/>
    </location>
</feature>
<feature type="transmembrane region" description="Helical" evidence="6">
    <location>
        <begin position="236"/>
        <end position="256"/>
    </location>
</feature>
<dbReference type="OrthoDB" id="5145250at2"/>
<keyword evidence="8" id="KW-1185">Reference proteome</keyword>
<evidence type="ECO:0000256" key="1">
    <source>
        <dbReference type="ARBA" id="ARBA00004141"/>
    </source>
</evidence>
<keyword evidence="3 6" id="KW-0812">Transmembrane</keyword>
<dbReference type="Pfam" id="PF01925">
    <property type="entry name" value="TauE"/>
    <property type="match status" value="2"/>
</dbReference>
<keyword evidence="4 6" id="KW-1133">Transmembrane helix</keyword>
<comment type="similarity">
    <text evidence="2 6">Belongs to the 4-toluene sulfonate uptake permease (TSUP) (TC 2.A.102) family.</text>
</comment>
<evidence type="ECO:0000256" key="4">
    <source>
        <dbReference type="ARBA" id="ARBA00022989"/>
    </source>
</evidence>
<dbReference type="RefSeq" id="WP_047875041.1">
    <property type="nucleotide sequence ID" value="NZ_BMYC01000008.1"/>
</dbReference>
<comment type="subcellular location">
    <subcellularLocation>
        <location evidence="6">Cell membrane</location>
        <topology evidence="6">Multi-pass membrane protein</topology>
    </subcellularLocation>
    <subcellularLocation>
        <location evidence="1">Membrane</location>
        <topology evidence="1">Multi-pass membrane protein</topology>
    </subcellularLocation>
</comment>
<dbReference type="AlphaFoldDB" id="A0A0J1JEK9"/>
<sequence length="305" mass="32354">MTVFTVIQAGLLVGGCVFMIMLLMAWRRNRKQEAQTKILPIGLIGGVANFCDTLGIGSFAIKTAGYKQFKLVDDQLLPGTLNCQAVMATVFQSLIFLTAVDVDPTTLVSMVIAACLGATVGARLVSGWDRQLIRIVMCGALLVIAGMMLAGQLKLLPLGGMALGLTGWKLAIAIAGNFLFGALMTVGIGLYAPCMTMVYLLGMHPLAAFPIMMCSCAFLSFFSAGGFIVRNRINSRAALVVAITGPIGVVIAAYLVKSLDMHVLAWLVIGVVLYTSLTMFRSWQQGRPQAQNEPAPSPVLSGSDA</sequence>
<proteinExistence type="inferred from homology"/>
<evidence type="ECO:0000256" key="3">
    <source>
        <dbReference type="ARBA" id="ARBA00022692"/>
    </source>
</evidence>
<evidence type="ECO:0000256" key="5">
    <source>
        <dbReference type="ARBA" id="ARBA00023136"/>
    </source>
</evidence>